<dbReference type="CDD" id="cd12532">
    <property type="entry name" value="RRM3_MEI2_fungi"/>
    <property type="match status" value="1"/>
</dbReference>
<feature type="region of interest" description="Disordered" evidence="3">
    <location>
        <begin position="477"/>
        <end position="511"/>
    </location>
</feature>
<comment type="caution">
    <text evidence="5">The sequence shown here is derived from an EMBL/GenBank/DDBJ whole genome shotgun (WGS) entry which is preliminary data.</text>
</comment>
<dbReference type="InterPro" id="IPR007201">
    <property type="entry name" value="Mei2-like_Rrm_C"/>
</dbReference>
<keyword evidence="1 2" id="KW-0694">RNA-binding</keyword>
<dbReference type="InterPro" id="IPR034862">
    <property type="entry name" value="Fungal_Mei2-like_RRM3"/>
</dbReference>
<dbReference type="Pfam" id="PF04059">
    <property type="entry name" value="RRM_2"/>
    <property type="match status" value="1"/>
</dbReference>
<evidence type="ECO:0000313" key="6">
    <source>
        <dbReference type="Proteomes" id="UP000324767"/>
    </source>
</evidence>
<feature type="region of interest" description="Disordered" evidence="3">
    <location>
        <begin position="566"/>
        <end position="589"/>
    </location>
</feature>
<proteinExistence type="predicted"/>
<dbReference type="Proteomes" id="UP000324767">
    <property type="component" value="Unassembled WGS sequence"/>
</dbReference>
<organism evidence="5 6">
    <name type="scientific">Lasallia pustulata</name>
    <dbReference type="NCBI Taxonomy" id="136370"/>
    <lineage>
        <taxon>Eukaryota</taxon>
        <taxon>Fungi</taxon>
        <taxon>Dikarya</taxon>
        <taxon>Ascomycota</taxon>
        <taxon>Pezizomycotina</taxon>
        <taxon>Lecanoromycetes</taxon>
        <taxon>OSLEUM clade</taxon>
        <taxon>Umbilicariomycetidae</taxon>
        <taxon>Umbilicariales</taxon>
        <taxon>Umbilicariaceae</taxon>
        <taxon>Lasallia</taxon>
    </lineage>
</organism>
<gene>
    <name evidence="5" type="ORF">FRX48_07383</name>
</gene>
<reference evidence="5 6" key="1">
    <citation type="submission" date="2019-09" db="EMBL/GenBank/DDBJ databases">
        <title>The hologenome of the rock-dwelling lichen Lasallia pustulata.</title>
        <authorList>
            <person name="Greshake Tzovaras B."/>
            <person name="Segers F."/>
            <person name="Bicker A."/>
            <person name="Dal Grande F."/>
            <person name="Otte J."/>
            <person name="Hankeln T."/>
            <person name="Schmitt I."/>
            <person name="Ebersberger I."/>
        </authorList>
    </citation>
    <scope>NUCLEOTIDE SEQUENCE [LARGE SCALE GENOMIC DNA]</scope>
    <source>
        <strain evidence="5">A1-1</strain>
    </source>
</reference>
<feature type="region of interest" description="Disordered" evidence="3">
    <location>
        <begin position="65"/>
        <end position="90"/>
    </location>
</feature>
<name>A0A5M8PI19_9LECA</name>
<evidence type="ECO:0000256" key="3">
    <source>
        <dbReference type="SAM" id="MobiDB-lite"/>
    </source>
</evidence>
<dbReference type="InterPro" id="IPR035979">
    <property type="entry name" value="RBD_domain_sf"/>
</dbReference>
<evidence type="ECO:0000259" key="4">
    <source>
        <dbReference type="PROSITE" id="PS50102"/>
    </source>
</evidence>
<dbReference type="AlphaFoldDB" id="A0A5M8PI19"/>
<dbReference type="EMBL" id="VXIT01000012">
    <property type="protein sequence ID" value="KAA6409039.1"/>
    <property type="molecule type" value="Genomic_DNA"/>
</dbReference>
<dbReference type="GO" id="GO:0003723">
    <property type="term" value="F:RNA binding"/>
    <property type="evidence" value="ECO:0007669"/>
    <property type="project" value="UniProtKB-UniRule"/>
</dbReference>
<evidence type="ECO:0000256" key="2">
    <source>
        <dbReference type="PROSITE-ProRule" id="PRU00176"/>
    </source>
</evidence>
<dbReference type="PANTHER" id="PTHR23189">
    <property type="entry name" value="RNA RECOGNITION MOTIF-CONTAINING"/>
    <property type="match status" value="1"/>
</dbReference>
<feature type="compositionally biased region" description="Polar residues" evidence="3">
    <location>
        <begin position="483"/>
        <end position="508"/>
    </location>
</feature>
<evidence type="ECO:0000256" key="1">
    <source>
        <dbReference type="ARBA" id="ARBA00022884"/>
    </source>
</evidence>
<feature type="compositionally biased region" description="Basic and acidic residues" evidence="3">
    <location>
        <begin position="78"/>
        <end position="87"/>
    </location>
</feature>
<protein>
    <recommendedName>
        <fullName evidence="4">RRM domain-containing protein</fullName>
    </recommendedName>
</protein>
<dbReference type="SUPFAM" id="SSF54928">
    <property type="entry name" value="RNA-binding domain, RBD"/>
    <property type="match status" value="1"/>
</dbReference>
<accession>A0A5M8PI19</accession>
<dbReference type="OrthoDB" id="417481at2759"/>
<feature type="compositionally biased region" description="Polar residues" evidence="3">
    <location>
        <begin position="238"/>
        <end position="264"/>
    </location>
</feature>
<dbReference type="InterPro" id="IPR000504">
    <property type="entry name" value="RRM_dom"/>
</dbReference>
<sequence length="835" mass="91708">MPSSFFEGQTPLKLNDAYLQSIDIRPCTLQASTLEARVVLDWPGLNPSASPNSPLLHSLAVMESHMLGGHPGSPRSSAEADSHHGTPETKFTAFSPEEEQNVATATARKPTLPPAFALHQFPVKADFHGGIVGRVVFGSNDPFLSTSTFSLTRRIPGDTPKLSPTASSFTPLRLAKSLNRTIEARTVEPSIPSSISTNSNSTVSYLTATSVPDTASSSPQLLKYLQSVAAEAGLSPIANRSATGPTSPAKTLEEPSTANQFSSDVNTSRSMIVTQIDRTTPAKELSDFFSVYIFPSLKHLLVDDLVTSGTIYVNFTDIRDTTKAYVKIRSVRATWNAQYLPAKLFTSKLRPDTFLYTLLCEGQVIVKADFSGPRQRFDSGTIGHLVKELLENYGEVMAYESGMAEPPLAAFRAEYYDVVATEKAVAALDGFRIGGCTLSIMYYQPDLASSLAQLGRKQPVLLGARLDRDLDQAFEKVGLSDDQIPSETQPSATSCGPSSARPSLNDHSPASRRNFISHVTSTPSYYAHGYTSHDSRQASAGGSFNADYPGYALQLPSWMAYGPGAIGQERGTAPPPQVPSGPYSLQHRGPARMVGRQNSDYTSGHHNVVDVERIRRGLDVRTTIMLRNIPNKIDQAMLKDIVDETSHGKYDFMYLRIDFANNCNVGYAFINFEDPWYIIDFVNARAGHRWNRYNSDKVAEVSYATIQGKDCLVQKFRNSSVMLEHPSFRPKIFHTGSDSLAGLEDTFPGPDNPSKMRRSVENAEHVGLFAPRAGQHFRDEQRRRRSQYDRGTRLAAIEDSYSFDDTEQYGAVGHQNADRFDGLYGRHGGSLEAVY</sequence>
<feature type="region of interest" description="Disordered" evidence="3">
    <location>
        <begin position="236"/>
        <end position="264"/>
    </location>
</feature>
<feature type="domain" description="RRM" evidence="4">
    <location>
        <begin position="622"/>
        <end position="706"/>
    </location>
</feature>
<evidence type="ECO:0000313" key="5">
    <source>
        <dbReference type="EMBL" id="KAA6409039.1"/>
    </source>
</evidence>
<dbReference type="PROSITE" id="PS50102">
    <property type="entry name" value="RRM"/>
    <property type="match status" value="1"/>
</dbReference>